<dbReference type="InterPro" id="IPR005835">
    <property type="entry name" value="NTP_transferase_dom"/>
</dbReference>
<dbReference type="InterPro" id="IPR029044">
    <property type="entry name" value="Nucleotide-diphossugar_trans"/>
</dbReference>
<dbReference type="GO" id="GO:0004475">
    <property type="term" value="F:mannose-1-phosphate guanylyltransferase (GTP) activity"/>
    <property type="evidence" value="ECO:0007669"/>
    <property type="project" value="TreeGrafter"/>
</dbReference>
<dbReference type="PANTHER" id="PTHR46390:SF1">
    <property type="entry name" value="MANNOSE-1-PHOSPHATE GUANYLYLTRANSFERASE"/>
    <property type="match status" value="1"/>
</dbReference>
<reference evidence="2 3" key="1">
    <citation type="submission" date="2016-10" db="EMBL/GenBank/DDBJ databases">
        <authorList>
            <person name="de Groot N.N."/>
        </authorList>
    </citation>
    <scope>NUCLEOTIDE SEQUENCE [LARGE SCALE GENOMIC DNA]</scope>
    <source>
        <strain evidence="2 3">DSM 15695</strain>
    </source>
</reference>
<evidence type="ECO:0000313" key="3">
    <source>
        <dbReference type="Proteomes" id="UP000198833"/>
    </source>
</evidence>
<proteinExistence type="predicted"/>
<dbReference type="SUPFAM" id="SSF159283">
    <property type="entry name" value="Guanosine diphospho-D-mannose pyrophosphorylase/mannose-6-phosphate isomerase linker domain"/>
    <property type="match status" value="1"/>
</dbReference>
<name>A0A1H9CQA3_9LACT</name>
<dbReference type="EMBL" id="FOEN01000004">
    <property type="protein sequence ID" value="SEQ02783.1"/>
    <property type="molecule type" value="Genomic_DNA"/>
</dbReference>
<gene>
    <name evidence="2" type="ORF">SAMN04488558_10491</name>
</gene>
<dbReference type="InterPro" id="IPR011051">
    <property type="entry name" value="RmlC_Cupin_sf"/>
</dbReference>
<evidence type="ECO:0000259" key="1">
    <source>
        <dbReference type="Pfam" id="PF00483"/>
    </source>
</evidence>
<organism evidence="2 3">
    <name type="scientific">Ignavigranum ruoffiae</name>
    <dbReference type="NCBI Taxonomy" id="89093"/>
    <lineage>
        <taxon>Bacteria</taxon>
        <taxon>Bacillati</taxon>
        <taxon>Bacillota</taxon>
        <taxon>Bacilli</taxon>
        <taxon>Lactobacillales</taxon>
        <taxon>Aerococcaceae</taxon>
        <taxon>Ignavigranum</taxon>
    </lineage>
</organism>
<keyword evidence="3" id="KW-1185">Reference proteome</keyword>
<dbReference type="Gene3D" id="2.60.120.10">
    <property type="entry name" value="Jelly Rolls"/>
    <property type="match status" value="1"/>
</dbReference>
<accession>A0A1H9CQA3</accession>
<keyword evidence="2" id="KW-0808">Transferase</keyword>
<feature type="domain" description="Nucleotidyl transferase" evidence="1">
    <location>
        <begin position="6"/>
        <end position="262"/>
    </location>
</feature>
<sequence>MLVNMILLSGGSGQRLWPLSNSVRSKQFLKLLKNEAGEMESMIQRVYQQIRQVNSDAKIAIATSLSQVESVRTQLDDGVNIVVEPERRDTFPAIALAVAYLHYKRSVALDEVVVVMPVDPYTEDLYFHKIMALNQMMQTSEANLGLLGITPTYPSSKYGYILRDGDNIIGFKEKPSEAEAQRLIGQGALWNGGVFVFKVKYLLEILANYIQFNSYEEVLDQYQKLPKNSFDYEVSEQESKLAMVEYSGSWKDLGTWKTLTEEIDSQTMGKVIMSPSSKQTHVINELDIPLTVIGAQNLVIAASPDGILVSDKIESAQLKKYLPQKEQVPMYKESNWGNKKILDLHDGQADTYSTTSLYNINPNHSIDLENPHQAEGSITIIEGTGSVEISGQSYDFHKGSHFDFDAGDSVKIHSRQAVKLLELLFIEE</sequence>
<keyword evidence="2" id="KW-0548">Nucleotidyltransferase</keyword>
<dbReference type="Proteomes" id="UP000198833">
    <property type="component" value="Unassembled WGS sequence"/>
</dbReference>
<dbReference type="STRING" id="89093.SAMN04488558_10491"/>
<dbReference type="PANTHER" id="PTHR46390">
    <property type="entry name" value="MANNOSE-1-PHOSPHATE GUANYLYLTRANSFERASE"/>
    <property type="match status" value="1"/>
</dbReference>
<dbReference type="SUPFAM" id="SSF53448">
    <property type="entry name" value="Nucleotide-diphospho-sugar transferases"/>
    <property type="match status" value="1"/>
</dbReference>
<dbReference type="GO" id="GO:0009298">
    <property type="term" value="P:GDP-mannose biosynthetic process"/>
    <property type="evidence" value="ECO:0007669"/>
    <property type="project" value="TreeGrafter"/>
</dbReference>
<dbReference type="Gene3D" id="3.90.550.10">
    <property type="entry name" value="Spore Coat Polysaccharide Biosynthesis Protein SpsA, Chain A"/>
    <property type="match status" value="1"/>
</dbReference>
<dbReference type="InterPro" id="IPR051161">
    <property type="entry name" value="Mannose-6P_isomerase_type2"/>
</dbReference>
<evidence type="ECO:0000313" key="2">
    <source>
        <dbReference type="EMBL" id="SEQ02783.1"/>
    </source>
</evidence>
<dbReference type="AlphaFoldDB" id="A0A1H9CQA3"/>
<protein>
    <submittedName>
        <fullName evidence="2">Mannose-1-phosphate guanylyltransferase</fullName>
    </submittedName>
</protein>
<dbReference type="InterPro" id="IPR014710">
    <property type="entry name" value="RmlC-like_jellyroll"/>
</dbReference>
<dbReference type="SUPFAM" id="SSF51182">
    <property type="entry name" value="RmlC-like cupins"/>
    <property type="match status" value="1"/>
</dbReference>
<dbReference type="Pfam" id="PF00483">
    <property type="entry name" value="NTP_transferase"/>
    <property type="match status" value="1"/>
</dbReference>
<dbReference type="RefSeq" id="WP_259560487.1">
    <property type="nucleotide sequence ID" value="NZ_CP096206.2"/>
</dbReference>